<evidence type="ECO:0000256" key="2">
    <source>
        <dbReference type="SAM" id="Phobius"/>
    </source>
</evidence>
<evidence type="ECO:0000313" key="4">
    <source>
        <dbReference type="Proteomes" id="UP001144471"/>
    </source>
</evidence>
<gene>
    <name evidence="3" type="ORF">PM10SUCC1_37110</name>
</gene>
<protein>
    <submittedName>
        <fullName evidence="3">Uncharacterized protein</fullName>
    </submittedName>
</protein>
<proteinExistence type="predicted"/>
<evidence type="ECO:0000256" key="1">
    <source>
        <dbReference type="SAM" id="Coils"/>
    </source>
</evidence>
<feature type="transmembrane region" description="Helical" evidence="2">
    <location>
        <begin position="47"/>
        <end position="66"/>
    </location>
</feature>
<reference evidence="3" key="1">
    <citation type="submission" date="2022-12" db="EMBL/GenBank/DDBJ databases">
        <title>Reference genome sequencing for broad-spectrum identification of bacterial and archaeal isolates by mass spectrometry.</title>
        <authorList>
            <person name="Sekiguchi Y."/>
            <person name="Tourlousse D.M."/>
        </authorList>
    </citation>
    <scope>NUCLEOTIDE SEQUENCE</scope>
    <source>
        <strain evidence="3">10succ1</strain>
    </source>
</reference>
<keyword evidence="2" id="KW-0472">Membrane</keyword>
<keyword evidence="4" id="KW-1185">Reference proteome</keyword>
<keyword evidence="2" id="KW-0812">Transmembrane</keyword>
<name>A0A9W6GQC6_9FUSO</name>
<evidence type="ECO:0000313" key="3">
    <source>
        <dbReference type="EMBL" id="GLI58197.1"/>
    </source>
</evidence>
<dbReference type="Proteomes" id="UP001144471">
    <property type="component" value="Unassembled WGS sequence"/>
</dbReference>
<keyword evidence="1" id="KW-0175">Coiled coil</keyword>
<feature type="coiled-coil region" evidence="1">
    <location>
        <begin position="1"/>
        <end position="28"/>
    </location>
</feature>
<organism evidence="3 4">
    <name type="scientific">Propionigenium maris DSM 9537</name>
    <dbReference type="NCBI Taxonomy" id="1123000"/>
    <lineage>
        <taxon>Bacteria</taxon>
        <taxon>Fusobacteriati</taxon>
        <taxon>Fusobacteriota</taxon>
        <taxon>Fusobacteriia</taxon>
        <taxon>Fusobacteriales</taxon>
        <taxon>Fusobacteriaceae</taxon>
        <taxon>Propionigenium</taxon>
    </lineage>
</organism>
<dbReference type="AlphaFoldDB" id="A0A9W6GQC6"/>
<sequence length="68" mass="8040">MIKIDIQNEELEKQMNEAIKKLPMEMKKIKLVLWVLKKINSVKKSKLNILKGIIFIYIVVSLFLLLNK</sequence>
<comment type="caution">
    <text evidence="3">The sequence shown here is derived from an EMBL/GenBank/DDBJ whole genome shotgun (WGS) entry which is preliminary data.</text>
</comment>
<dbReference type="EMBL" id="BSDY01000038">
    <property type="protein sequence ID" value="GLI58197.1"/>
    <property type="molecule type" value="Genomic_DNA"/>
</dbReference>
<keyword evidence="2" id="KW-1133">Transmembrane helix</keyword>
<accession>A0A9W6GQC6</accession>